<gene>
    <name evidence="6" type="ORF">ABMA27_001359</name>
</gene>
<keyword evidence="4" id="KW-1133">Transmembrane helix</keyword>
<evidence type="ECO:0000256" key="4">
    <source>
        <dbReference type="SAM" id="Phobius"/>
    </source>
</evidence>
<keyword evidence="4" id="KW-0472">Membrane</keyword>
<evidence type="ECO:0000313" key="6">
    <source>
        <dbReference type="EMBL" id="KAL0881508.1"/>
    </source>
</evidence>
<reference evidence="6 7" key="1">
    <citation type="submission" date="2024-06" db="EMBL/GenBank/DDBJ databases">
        <title>A chromosome-level genome assembly of beet webworm, Loxostege sticticalis.</title>
        <authorList>
            <person name="Zhang Y."/>
        </authorList>
    </citation>
    <scope>NUCLEOTIDE SEQUENCE [LARGE SCALE GENOMIC DNA]</scope>
    <source>
        <strain evidence="6">AQ026</strain>
        <tissue evidence="6">Whole body</tissue>
    </source>
</reference>
<comment type="caution">
    <text evidence="6">The sequence shown here is derived from an EMBL/GenBank/DDBJ whole genome shotgun (WGS) entry which is preliminary data.</text>
</comment>
<name>A0ABR3HYG5_LOXSC</name>
<dbReference type="Pfam" id="PF04500">
    <property type="entry name" value="FLYWCH"/>
    <property type="match status" value="2"/>
</dbReference>
<dbReference type="Proteomes" id="UP001549920">
    <property type="component" value="Unassembled WGS sequence"/>
</dbReference>
<protein>
    <recommendedName>
        <fullName evidence="5">FLYWCH-type domain-containing protein</fullName>
    </recommendedName>
</protein>
<evidence type="ECO:0000256" key="3">
    <source>
        <dbReference type="ARBA" id="ARBA00022833"/>
    </source>
</evidence>
<keyword evidence="4" id="KW-0812">Transmembrane</keyword>
<dbReference type="InterPro" id="IPR007588">
    <property type="entry name" value="Znf_FLYWCH"/>
</dbReference>
<evidence type="ECO:0000259" key="5">
    <source>
        <dbReference type="Pfam" id="PF04500"/>
    </source>
</evidence>
<feature type="transmembrane region" description="Helical" evidence="4">
    <location>
        <begin position="12"/>
        <end position="29"/>
    </location>
</feature>
<keyword evidence="2" id="KW-0863">Zinc-finger</keyword>
<feature type="domain" description="FLYWCH-type" evidence="5">
    <location>
        <begin position="112"/>
        <end position="171"/>
    </location>
</feature>
<feature type="transmembrane region" description="Helical" evidence="4">
    <location>
        <begin position="97"/>
        <end position="114"/>
    </location>
</feature>
<proteinExistence type="predicted"/>
<keyword evidence="1" id="KW-0479">Metal-binding</keyword>
<feature type="domain" description="FLYWCH-type" evidence="5">
    <location>
        <begin position="33"/>
        <end position="86"/>
    </location>
</feature>
<evidence type="ECO:0000256" key="1">
    <source>
        <dbReference type="ARBA" id="ARBA00022723"/>
    </source>
</evidence>
<dbReference type="Gene3D" id="2.20.25.240">
    <property type="match status" value="2"/>
</dbReference>
<accession>A0ABR3HYG5</accession>
<keyword evidence="3" id="KW-0862">Zinc</keyword>
<sequence>MFSYFLHYKAYIFVHCLATFLNTLLFLSANPEFVLSKRGVRLINMNGYMFSKHISRTIAEGVCKIRWYCQTHHSAGCKAVIFTIDDNFNSFLRDPKNLYFIWCLFIIFTVNYVISRRGRRLLQLNGYTYSFTPSKRGKTRWRCSTHNHHGCRAVVHTCDERLVYTYEVHNH</sequence>
<keyword evidence="7" id="KW-1185">Reference proteome</keyword>
<organism evidence="6 7">
    <name type="scientific">Loxostege sticticalis</name>
    <name type="common">Beet webworm moth</name>
    <dbReference type="NCBI Taxonomy" id="481309"/>
    <lineage>
        <taxon>Eukaryota</taxon>
        <taxon>Metazoa</taxon>
        <taxon>Ecdysozoa</taxon>
        <taxon>Arthropoda</taxon>
        <taxon>Hexapoda</taxon>
        <taxon>Insecta</taxon>
        <taxon>Pterygota</taxon>
        <taxon>Neoptera</taxon>
        <taxon>Endopterygota</taxon>
        <taxon>Lepidoptera</taxon>
        <taxon>Glossata</taxon>
        <taxon>Ditrysia</taxon>
        <taxon>Pyraloidea</taxon>
        <taxon>Crambidae</taxon>
        <taxon>Pyraustinae</taxon>
        <taxon>Loxostege</taxon>
    </lineage>
</organism>
<evidence type="ECO:0000313" key="7">
    <source>
        <dbReference type="Proteomes" id="UP001549920"/>
    </source>
</evidence>
<evidence type="ECO:0000256" key="2">
    <source>
        <dbReference type="ARBA" id="ARBA00022771"/>
    </source>
</evidence>
<dbReference type="EMBL" id="JBEUOH010000011">
    <property type="protein sequence ID" value="KAL0881508.1"/>
    <property type="molecule type" value="Genomic_DNA"/>
</dbReference>